<dbReference type="SMART" id="SM00347">
    <property type="entry name" value="HTH_MARR"/>
    <property type="match status" value="1"/>
</dbReference>
<keyword evidence="7" id="KW-1185">Reference proteome</keyword>
<dbReference type="PROSITE" id="PS01117">
    <property type="entry name" value="HTH_MARR_1"/>
    <property type="match status" value="1"/>
</dbReference>
<feature type="region of interest" description="Disordered" evidence="4">
    <location>
        <begin position="1"/>
        <end position="24"/>
    </location>
</feature>
<protein>
    <submittedName>
        <fullName evidence="6">MarR family transcriptional regulator</fullName>
    </submittedName>
</protein>
<keyword evidence="1" id="KW-0805">Transcription regulation</keyword>
<dbReference type="InterPro" id="IPR036388">
    <property type="entry name" value="WH-like_DNA-bd_sf"/>
</dbReference>
<comment type="caution">
    <text evidence="6">The sequence shown here is derived from an EMBL/GenBank/DDBJ whole genome shotgun (WGS) entry which is preliminary data.</text>
</comment>
<dbReference type="RefSeq" id="WP_345373106.1">
    <property type="nucleotide sequence ID" value="NZ_BAABLM010000001.1"/>
</dbReference>
<evidence type="ECO:0000256" key="2">
    <source>
        <dbReference type="ARBA" id="ARBA00023125"/>
    </source>
</evidence>
<dbReference type="InterPro" id="IPR036390">
    <property type="entry name" value="WH_DNA-bd_sf"/>
</dbReference>
<dbReference type="Proteomes" id="UP001501295">
    <property type="component" value="Unassembled WGS sequence"/>
</dbReference>
<dbReference type="InterPro" id="IPR052526">
    <property type="entry name" value="HTH-type_Bedaq_tolerance"/>
</dbReference>
<feature type="compositionally biased region" description="Polar residues" evidence="4">
    <location>
        <begin position="1"/>
        <end position="12"/>
    </location>
</feature>
<dbReference type="PANTHER" id="PTHR39515">
    <property type="entry name" value="CONSERVED PROTEIN"/>
    <property type="match status" value="1"/>
</dbReference>
<dbReference type="InterPro" id="IPR023187">
    <property type="entry name" value="Tscrpt_reg_MarR-type_CS"/>
</dbReference>
<dbReference type="PANTHER" id="PTHR39515:SF2">
    <property type="entry name" value="HTH-TYPE TRANSCRIPTIONAL REGULATOR RV0880"/>
    <property type="match status" value="1"/>
</dbReference>
<dbReference type="EMBL" id="BAABLM010000001">
    <property type="protein sequence ID" value="GAA4667040.1"/>
    <property type="molecule type" value="Genomic_DNA"/>
</dbReference>
<accession>A0ABP8VMG2</accession>
<dbReference type="PROSITE" id="PS50995">
    <property type="entry name" value="HTH_MARR_2"/>
    <property type="match status" value="1"/>
</dbReference>
<evidence type="ECO:0000313" key="6">
    <source>
        <dbReference type="EMBL" id="GAA4667040.1"/>
    </source>
</evidence>
<dbReference type="Gene3D" id="1.10.10.10">
    <property type="entry name" value="Winged helix-like DNA-binding domain superfamily/Winged helix DNA-binding domain"/>
    <property type="match status" value="1"/>
</dbReference>
<reference evidence="7" key="1">
    <citation type="journal article" date="2019" name="Int. J. Syst. Evol. Microbiol.">
        <title>The Global Catalogue of Microorganisms (GCM) 10K type strain sequencing project: providing services to taxonomists for standard genome sequencing and annotation.</title>
        <authorList>
            <consortium name="The Broad Institute Genomics Platform"/>
            <consortium name="The Broad Institute Genome Sequencing Center for Infectious Disease"/>
            <person name="Wu L."/>
            <person name="Ma J."/>
        </authorList>
    </citation>
    <scope>NUCLEOTIDE SEQUENCE [LARGE SCALE GENOMIC DNA]</scope>
    <source>
        <strain evidence="7">JCM 18956</strain>
    </source>
</reference>
<dbReference type="SUPFAM" id="SSF46785">
    <property type="entry name" value="Winged helix' DNA-binding domain"/>
    <property type="match status" value="1"/>
</dbReference>
<evidence type="ECO:0000256" key="1">
    <source>
        <dbReference type="ARBA" id="ARBA00023015"/>
    </source>
</evidence>
<proteinExistence type="predicted"/>
<evidence type="ECO:0000259" key="5">
    <source>
        <dbReference type="PROSITE" id="PS50995"/>
    </source>
</evidence>
<evidence type="ECO:0000313" key="7">
    <source>
        <dbReference type="Proteomes" id="UP001501295"/>
    </source>
</evidence>
<organism evidence="6 7">
    <name type="scientific">Frondihabitans cladoniiphilus</name>
    <dbReference type="NCBI Taxonomy" id="715785"/>
    <lineage>
        <taxon>Bacteria</taxon>
        <taxon>Bacillati</taxon>
        <taxon>Actinomycetota</taxon>
        <taxon>Actinomycetes</taxon>
        <taxon>Micrococcales</taxon>
        <taxon>Microbacteriaceae</taxon>
        <taxon>Frondihabitans</taxon>
    </lineage>
</organism>
<keyword evidence="3" id="KW-0804">Transcription</keyword>
<dbReference type="InterPro" id="IPR000835">
    <property type="entry name" value="HTH_MarR-typ"/>
</dbReference>
<sequence length="159" mass="16736">MSVSPQNASSASVMGDARPGSPEDVGARLALAVGRLNRRLQPFRPELSHGLLMALSSIVRKGPLRPGELAKLEAVAPPTATRIVVELEKRGLVERSDDPDDGRSFFVGATEEGTAAILAARHERAVHAAELLSALTSDEFEAISGALEALEKASLAECD</sequence>
<dbReference type="PRINTS" id="PR00598">
    <property type="entry name" value="HTHMARR"/>
</dbReference>
<evidence type="ECO:0000256" key="4">
    <source>
        <dbReference type="SAM" id="MobiDB-lite"/>
    </source>
</evidence>
<name>A0ABP8VMG2_9MICO</name>
<feature type="domain" description="HTH marR-type" evidence="5">
    <location>
        <begin position="22"/>
        <end position="152"/>
    </location>
</feature>
<gene>
    <name evidence="6" type="ORF">GCM10025780_06360</name>
</gene>
<evidence type="ECO:0000256" key="3">
    <source>
        <dbReference type="ARBA" id="ARBA00023163"/>
    </source>
</evidence>
<dbReference type="Pfam" id="PF01047">
    <property type="entry name" value="MarR"/>
    <property type="match status" value="1"/>
</dbReference>
<keyword evidence="2" id="KW-0238">DNA-binding</keyword>